<protein>
    <recommendedName>
        <fullName evidence="3">DNA polymerase</fullName>
    </recommendedName>
</protein>
<dbReference type="Proteomes" id="UP001569414">
    <property type="component" value="Unassembled WGS sequence"/>
</dbReference>
<reference evidence="1 2" key="1">
    <citation type="submission" date="2024-08" db="EMBL/GenBank/DDBJ databases">
        <authorList>
            <person name="Ishaq N."/>
        </authorList>
    </citation>
    <scope>NUCLEOTIDE SEQUENCE [LARGE SCALE GENOMIC DNA]</scope>
    <source>
        <strain evidence="1 2">JCM 30400</strain>
    </source>
</reference>
<evidence type="ECO:0000313" key="1">
    <source>
        <dbReference type="EMBL" id="MFA0790339.1"/>
    </source>
</evidence>
<keyword evidence="2" id="KW-1185">Reference proteome</keyword>
<dbReference type="RefSeq" id="WP_371843126.1">
    <property type="nucleotide sequence ID" value="NZ_JBGMEL010000005.1"/>
</dbReference>
<gene>
    <name evidence="1" type="ORF">ACCI51_07255</name>
</gene>
<sequence length="257" mass="28169">MNELQRAEYLSVLGVASYVPRFLLPLAPEPRQAQLPAVEPASNGTPAQPLGGNPLPQSTAQIIETPAAKEGNPVAAEISALTHAATLQTPIKPAVAAPVAAPQQRVQPFVLNCWRIGEALLAVDSHEPGAALPLDALFGNIIRALNWHELPRQQERLHWPMAENRFGPAADATEARDTFSSWLEASCSRNPVKSIWLMGQEAREYCAPLALDKDINDWGGVRVLPMPSLSQLLQQPERKPDLWQLLRKTYPVETRTP</sequence>
<organism evidence="1 2">
    <name type="scientific">Microbulbifer echini</name>
    <dbReference type="NCBI Taxonomy" id="1529067"/>
    <lineage>
        <taxon>Bacteria</taxon>
        <taxon>Pseudomonadati</taxon>
        <taxon>Pseudomonadota</taxon>
        <taxon>Gammaproteobacteria</taxon>
        <taxon>Cellvibrionales</taxon>
        <taxon>Microbulbiferaceae</taxon>
        <taxon>Microbulbifer</taxon>
    </lineage>
</organism>
<comment type="caution">
    <text evidence="1">The sequence shown here is derived from an EMBL/GenBank/DDBJ whole genome shotgun (WGS) entry which is preliminary data.</text>
</comment>
<proteinExistence type="predicted"/>
<name>A0ABV4NMT2_9GAMM</name>
<evidence type="ECO:0008006" key="3">
    <source>
        <dbReference type="Google" id="ProtNLM"/>
    </source>
</evidence>
<accession>A0ABV4NMT2</accession>
<evidence type="ECO:0000313" key="2">
    <source>
        <dbReference type="Proteomes" id="UP001569414"/>
    </source>
</evidence>
<dbReference type="EMBL" id="JBGMEL010000005">
    <property type="protein sequence ID" value="MFA0790339.1"/>
    <property type="molecule type" value="Genomic_DNA"/>
</dbReference>